<reference evidence="2 3" key="1">
    <citation type="journal article" date="2014" name="Int. J. Syst. Evol. Microbiol.">
        <title>Complete genome sequence of Corynebacterium casei LMG S-19264T (=DSM 44701T), isolated from a smear-ripened cheese.</title>
        <authorList>
            <consortium name="US DOE Joint Genome Institute (JGI-PGF)"/>
            <person name="Walter F."/>
            <person name="Albersmeier A."/>
            <person name="Kalinowski J."/>
            <person name="Ruckert C."/>
        </authorList>
    </citation>
    <scope>NUCLEOTIDE SEQUENCE [LARGE SCALE GENOMIC DNA]</scope>
    <source>
        <strain evidence="2 3">CECT 8670</strain>
    </source>
</reference>
<evidence type="ECO:0000313" key="3">
    <source>
        <dbReference type="Proteomes" id="UP001228636"/>
    </source>
</evidence>
<feature type="transmembrane region" description="Helical" evidence="1">
    <location>
        <begin position="9"/>
        <end position="26"/>
    </location>
</feature>
<comment type="caution">
    <text evidence="2">The sequence shown here is derived from an EMBL/GenBank/DDBJ whole genome shotgun (WGS) entry which is preliminary data.</text>
</comment>
<organism evidence="2 3">
    <name type="scientific">Polaribacter sejongensis</name>
    <dbReference type="NCBI Taxonomy" id="985043"/>
    <lineage>
        <taxon>Bacteria</taxon>
        <taxon>Pseudomonadati</taxon>
        <taxon>Bacteroidota</taxon>
        <taxon>Flavobacteriia</taxon>
        <taxon>Flavobacteriales</taxon>
        <taxon>Flavobacteriaceae</taxon>
    </lineage>
</organism>
<dbReference type="EMBL" id="JAUFQH010000022">
    <property type="protein sequence ID" value="MDN3621376.1"/>
    <property type="molecule type" value="Genomic_DNA"/>
</dbReference>
<feature type="transmembrane region" description="Helical" evidence="1">
    <location>
        <begin position="71"/>
        <end position="90"/>
    </location>
</feature>
<dbReference type="Proteomes" id="UP001228636">
    <property type="component" value="Unassembled WGS sequence"/>
</dbReference>
<keyword evidence="1" id="KW-0472">Membrane</keyword>
<dbReference type="AlphaFoldDB" id="A0AAJ1R320"/>
<feature type="transmembrane region" description="Helical" evidence="1">
    <location>
        <begin position="46"/>
        <end position="64"/>
    </location>
</feature>
<dbReference type="RefSeq" id="WP_165734393.1">
    <property type="nucleotide sequence ID" value="NZ_CP103460.1"/>
</dbReference>
<proteinExistence type="predicted"/>
<evidence type="ECO:0000313" key="2">
    <source>
        <dbReference type="EMBL" id="MDN3621376.1"/>
    </source>
</evidence>
<evidence type="ECO:0000256" key="1">
    <source>
        <dbReference type="SAM" id="Phobius"/>
    </source>
</evidence>
<sequence>MKIKKSETKILIGIGILILLIDIFLMKNWVGNIKPYPSMSVSVESHKLEIFGMNIIIGILALFIKKRLSILFFVNSFICYWIFSFFWTSWIENNPYSTSEFTFKIENRNFRLSIDKNPNVYGIYELKPNSKDSLKIIEMGMNEKRGDSIILIYGKSGEIFEMYFYENKLIGLPENPSEIKLKKAE</sequence>
<protein>
    <submittedName>
        <fullName evidence="2">Uncharacterized protein</fullName>
    </submittedName>
</protein>
<keyword evidence="1" id="KW-1133">Transmembrane helix</keyword>
<keyword evidence="1" id="KW-0812">Transmembrane</keyword>
<name>A0AAJ1R320_9FLAO</name>
<gene>
    <name evidence="2" type="ORF">QWY81_18050</name>
</gene>
<accession>A0AAJ1R320</accession>